<dbReference type="SUPFAM" id="SSF49854">
    <property type="entry name" value="Spermadhesin, CUB domain"/>
    <property type="match status" value="1"/>
</dbReference>
<feature type="region of interest" description="Disordered" evidence="1">
    <location>
        <begin position="488"/>
        <end position="521"/>
    </location>
</feature>
<dbReference type="PROSITE" id="PS50092">
    <property type="entry name" value="TSP1"/>
    <property type="match status" value="1"/>
</dbReference>
<evidence type="ECO:0000313" key="4">
    <source>
        <dbReference type="RefSeq" id="XP_022236466.1"/>
    </source>
</evidence>
<feature type="compositionally biased region" description="Basic and acidic residues" evidence="1">
    <location>
        <begin position="491"/>
        <end position="504"/>
    </location>
</feature>
<protein>
    <submittedName>
        <fullName evidence="4">Uncharacterized protein LOC106477048 isoform X2</fullName>
    </submittedName>
</protein>
<name>A0ABM1RYL1_LIMPO</name>
<evidence type="ECO:0000256" key="2">
    <source>
        <dbReference type="SAM" id="Phobius"/>
    </source>
</evidence>
<dbReference type="PRINTS" id="PR01705">
    <property type="entry name" value="TSP1REPEAT"/>
</dbReference>
<sequence length="592" mass="65840">MFDKPGIYQVRLVGNKTVIAISPHIQVIWSSHYHLSVPQPYIFPCQEGVLTIYEYPPCILTEDRIRVYGRRLSSSTTDYIFETKVSTSKHALALPCGIFSSQYQSFCFTYTSVAASGAVFELKTFCRPRNIEQGRRRASWSGWSNWSRCSSTCGAGIRSRYRLCHSPSSASYCSGKSIESVVCVVKECIETTLMTEDFLQHLECNCSCNLNITGNGTLVVKLLYCDHVPLFWTLKALPEGSLNIMFHEVNLDSQFWLTVREGASIVGPILAIVTNQMTSVFVNSHSSTVRIELQSSNVSIIPEGEITLKFFKENLKVSSLTADWNDTPGKAQFSSVHLTLGAMAFVVSCVILIMLLSKQIYSKFRQKHHSVSSESFSSSLCDIGVSIPKVHLLGGATSISELSCSPPSLRRQITTPKKVSSQENISPEDFLYNTFLFHSTSSIYTLTPPSSSLIQRRVLMSGSKKKLSVSPKPQPKSERASQVRRQLLKTARKDRPVDRLKEESVTPGGKGAAASTQSLSEVSVEGSEDGFEYDYYDYSCHNDPGSFFCTDPTLMGWPPFIPIYPGMSEEELPLRDFPIIQKETTDQDSGVS</sequence>
<dbReference type="InterPro" id="IPR038877">
    <property type="entry name" value="THSD1"/>
</dbReference>
<keyword evidence="2" id="KW-0472">Membrane</keyword>
<reference evidence="4" key="1">
    <citation type="submission" date="2025-08" db="UniProtKB">
        <authorList>
            <consortium name="RefSeq"/>
        </authorList>
    </citation>
    <scope>IDENTIFICATION</scope>
    <source>
        <tissue evidence="4">Muscle</tissue>
    </source>
</reference>
<dbReference type="PANTHER" id="PTHR16311">
    <property type="entry name" value="THROMBOSPONDIN TYPE I DOMAIN-CONTAINING 1"/>
    <property type="match status" value="1"/>
</dbReference>
<feature type="transmembrane region" description="Helical" evidence="2">
    <location>
        <begin position="336"/>
        <end position="357"/>
    </location>
</feature>
<dbReference type="InterPro" id="IPR035914">
    <property type="entry name" value="Sperma_CUB_dom_sf"/>
</dbReference>
<proteinExistence type="predicted"/>
<dbReference type="GeneID" id="106477048"/>
<feature type="region of interest" description="Disordered" evidence="1">
    <location>
        <begin position="464"/>
        <end position="483"/>
    </location>
</feature>
<dbReference type="Proteomes" id="UP000694941">
    <property type="component" value="Unplaced"/>
</dbReference>
<dbReference type="Pfam" id="PF00090">
    <property type="entry name" value="TSP_1"/>
    <property type="match status" value="1"/>
</dbReference>
<dbReference type="InterPro" id="IPR000884">
    <property type="entry name" value="TSP1_rpt"/>
</dbReference>
<gene>
    <name evidence="4" type="primary">LOC106477048</name>
</gene>
<keyword evidence="3" id="KW-1185">Reference proteome</keyword>
<organism evidence="3 4">
    <name type="scientific">Limulus polyphemus</name>
    <name type="common">Atlantic horseshoe crab</name>
    <dbReference type="NCBI Taxonomy" id="6850"/>
    <lineage>
        <taxon>Eukaryota</taxon>
        <taxon>Metazoa</taxon>
        <taxon>Ecdysozoa</taxon>
        <taxon>Arthropoda</taxon>
        <taxon>Chelicerata</taxon>
        <taxon>Merostomata</taxon>
        <taxon>Xiphosura</taxon>
        <taxon>Limulidae</taxon>
        <taxon>Limulus</taxon>
    </lineage>
</organism>
<dbReference type="PANTHER" id="PTHR16311:SF3">
    <property type="entry name" value="THROMBOSPONDIN TYPE-1 DOMAIN-CONTAINING PROTEIN 1"/>
    <property type="match status" value="1"/>
</dbReference>
<dbReference type="SMART" id="SM00209">
    <property type="entry name" value="TSP1"/>
    <property type="match status" value="1"/>
</dbReference>
<dbReference type="SUPFAM" id="SSF82895">
    <property type="entry name" value="TSP-1 type 1 repeat"/>
    <property type="match status" value="1"/>
</dbReference>
<dbReference type="RefSeq" id="XP_022236466.1">
    <property type="nucleotide sequence ID" value="XM_022380758.1"/>
</dbReference>
<evidence type="ECO:0000256" key="1">
    <source>
        <dbReference type="SAM" id="MobiDB-lite"/>
    </source>
</evidence>
<dbReference type="Gene3D" id="2.20.100.10">
    <property type="entry name" value="Thrombospondin type-1 (TSP1) repeat"/>
    <property type="match status" value="1"/>
</dbReference>
<keyword evidence="2" id="KW-1133">Transmembrane helix</keyword>
<evidence type="ECO:0000313" key="3">
    <source>
        <dbReference type="Proteomes" id="UP000694941"/>
    </source>
</evidence>
<dbReference type="InterPro" id="IPR036383">
    <property type="entry name" value="TSP1_rpt_sf"/>
</dbReference>
<accession>A0ABM1RYL1</accession>
<keyword evidence="2" id="KW-0812">Transmembrane</keyword>